<dbReference type="SMART" id="SM00382">
    <property type="entry name" value="AAA"/>
    <property type="match status" value="1"/>
</dbReference>
<evidence type="ECO:0000259" key="5">
    <source>
        <dbReference type="PROSITE" id="PS50893"/>
    </source>
</evidence>
<feature type="domain" description="ABC transporter" evidence="5">
    <location>
        <begin position="4"/>
        <end position="238"/>
    </location>
</feature>
<dbReference type="PANTHER" id="PTHR42798">
    <property type="entry name" value="LIPOPROTEIN-RELEASING SYSTEM ATP-BINDING PROTEIN LOLD"/>
    <property type="match status" value="1"/>
</dbReference>
<dbReference type="PROSITE" id="PS50893">
    <property type="entry name" value="ABC_TRANSPORTER_2"/>
    <property type="match status" value="1"/>
</dbReference>
<name>A0A0A0I6D2_CLOBO</name>
<reference evidence="6 7" key="1">
    <citation type="submission" date="2014-01" db="EMBL/GenBank/DDBJ databases">
        <title>Plasmidome dynamics in the species complex Clostridium novyi sensu lato converts strains of independent lineages into distinctly different pathogens.</title>
        <authorList>
            <person name="Skarin H."/>
            <person name="Segerman B."/>
        </authorList>
    </citation>
    <scope>NUCLEOTIDE SEQUENCE [LARGE SCALE GENOMIC DNA]</scope>
    <source>
        <strain evidence="6 7">DC5</strain>
    </source>
</reference>
<protein>
    <submittedName>
        <fullName evidence="6">Peptide ABC transporter ATP-binding protein</fullName>
    </submittedName>
</protein>
<dbReference type="InterPro" id="IPR017871">
    <property type="entry name" value="ABC_transporter-like_CS"/>
</dbReference>
<comment type="caution">
    <text evidence="6">The sequence shown here is derived from an EMBL/GenBank/DDBJ whole genome shotgun (WGS) entry which is preliminary data.</text>
</comment>
<dbReference type="RefSeq" id="WP_039259920.1">
    <property type="nucleotide sequence ID" value="NZ_JDRY01000084.1"/>
</dbReference>
<sequence>MSYIQLIDITKDYGNKQETVHALNKVNFNIEKGEMIAILGTSGSGKSTLLNLIGCLDRCTNGKYIFDGNNITNYNDKELAIIRNINIGFIFQNFSLITDYNVIENVEIPLLYRNLLLSNDKKLSKHEIKHLALQHLKKVDMDIYANKKVTELSGGQQQRVAIARALVNTPDIILADEPTGSLDKNNSLNIINILKNINNTLNTTIIVVTHDEYIAKFCNKIVRMEDGIIINSTKMQLA</sequence>
<dbReference type="PROSITE" id="PS00211">
    <property type="entry name" value="ABC_TRANSPORTER_1"/>
    <property type="match status" value="1"/>
</dbReference>
<accession>A0A0A0I6D2</accession>
<dbReference type="GO" id="GO:0098796">
    <property type="term" value="C:membrane protein complex"/>
    <property type="evidence" value="ECO:0007669"/>
    <property type="project" value="UniProtKB-ARBA"/>
</dbReference>
<dbReference type="InterPro" id="IPR017911">
    <property type="entry name" value="MacB-like_ATP-bd"/>
</dbReference>
<evidence type="ECO:0000256" key="4">
    <source>
        <dbReference type="ARBA" id="ARBA00022840"/>
    </source>
</evidence>
<evidence type="ECO:0000256" key="2">
    <source>
        <dbReference type="ARBA" id="ARBA00022448"/>
    </source>
</evidence>
<dbReference type="FunFam" id="3.40.50.300:FF:000032">
    <property type="entry name" value="Export ABC transporter ATP-binding protein"/>
    <property type="match status" value="1"/>
</dbReference>
<dbReference type="GO" id="GO:0022857">
    <property type="term" value="F:transmembrane transporter activity"/>
    <property type="evidence" value="ECO:0007669"/>
    <property type="project" value="UniProtKB-ARBA"/>
</dbReference>
<comment type="similarity">
    <text evidence="1">Belongs to the ABC transporter superfamily.</text>
</comment>
<dbReference type="InterPro" id="IPR027417">
    <property type="entry name" value="P-loop_NTPase"/>
</dbReference>
<dbReference type="Proteomes" id="UP000030014">
    <property type="component" value="Unassembled WGS sequence"/>
</dbReference>
<gene>
    <name evidence="6" type="ORF">Z955_13305</name>
</gene>
<dbReference type="EMBL" id="JDRY01000084">
    <property type="protein sequence ID" value="KGM96153.1"/>
    <property type="molecule type" value="Genomic_DNA"/>
</dbReference>
<dbReference type="Pfam" id="PF00005">
    <property type="entry name" value="ABC_tran"/>
    <property type="match status" value="1"/>
</dbReference>
<dbReference type="InterPro" id="IPR003593">
    <property type="entry name" value="AAA+_ATPase"/>
</dbReference>
<dbReference type="InterPro" id="IPR003439">
    <property type="entry name" value="ABC_transporter-like_ATP-bd"/>
</dbReference>
<evidence type="ECO:0000256" key="1">
    <source>
        <dbReference type="ARBA" id="ARBA00005417"/>
    </source>
</evidence>
<dbReference type="CDD" id="cd03255">
    <property type="entry name" value="ABC_MJ0796_LolCDE_FtsE"/>
    <property type="match status" value="1"/>
</dbReference>
<keyword evidence="4 6" id="KW-0067">ATP-binding</keyword>
<keyword evidence="3" id="KW-0547">Nucleotide-binding</keyword>
<dbReference type="Gene3D" id="3.40.50.300">
    <property type="entry name" value="P-loop containing nucleotide triphosphate hydrolases"/>
    <property type="match status" value="1"/>
</dbReference>
<dbReference type="GO" id="GO:0005524">
    <property type="term" value="F:ATP binding"/>
    <property type="evidence" value="ECO:0007669"/>
    <property type="project" value="UniProtKB-KW"/>
</dbReference>
<organism evidence="6 7">
    <name type="scientific">Clostridium botulinum C/D str. DC5</name>
    <dbReference type="NCBI Taxonomy" id="1443128"/>
    <lineage>
        <taxon>Bacteria</taxon>
        <taxon>Bacillati</taxon>
        <taxon>Bacillota</taxon>
        <taxon>Clostridia</taxon>
        <taxon>Eubacteriales</taxon>
        <taxon>Clostridiaceae</taxon>
        <taxon>Clostridium</taxon>
    </lineage>
</organism>
<evidence type="ECO:0000313" key="7">
    <source>
        <dbReference type="Proteomes" id="UP000030014"/>
    </source>
</evidence>
<evidence type="ECO:0000256" key="3">
    <source>
        <dbReference type="ARBA" id="ARBA00022741"/>
    </source>
</evidence>
<keyword evidence="2" id="KW-0813">Transport</keyword>
<dbReference type="PANTHER" id="PTHR42798:SF4">
    <property type="entry name" value="ABC TRANSPORTER DOMAIN-CONTAINING PROTEIN"/>
    <property type="match status" value="1"/>
</dbReference>
<dbReference type="GO" id="GO:0016887">
    <property type="term" value="F:ATP hydrolysis activity"/>
    <property type="evidence" value="ECO:0007669"/>
    <property type="project" value="InterPro"/>
</dbReference>
<dbReference type="SUPFAM" id="SSF52540">
    <property type="entry name" value="P-loop containing nucleoside triphosphate hydrolases"/>
    <property type="match status" value="1"/>
</dbReference>
<dbReference type="AlphaFoldDB" id="A0A0A0I6D2"/>
<proteinExistence type="inferred from homology"/>
<evidence type="ECO:0000313" key="6">
    <source>
        <dbReference type="EMBL" id="KGM96153.1"/>
    </source>
</evidence>